<evidence type="ECO:0000256" key="4">
    <source>
        <dbReference type="ARBA" id="ARBA00022679"/>
    </source>
</evidence>
<comment type="subcellular location">
    <subcellularLocation>
        <location evidence="1">Cell membrane</location>
        <topology evidence="1">Multi-pass membrane protein</topology>
    </subcellularLocation>
</comment>
<name>A0ABP8W8F4_9MICO</name>
<dbReference type="PANTHER" id="PTHR33908">
    <property type="entry name" value="MANNOSYLTRANSFERASE YKCB-RELATED"/>
    <property type="match status" value="1"/>
</dbReference>
<feature type="transmembrane region" description="Helical" evidence="9">
    <location>
        <begin position="360"/>
        <end position="379"/>
    </location>
</feature>
<dbReference type="EMBL" id="BAABLM010000010">
    <property type="protein sequence ID" value="GAA4683863.1"/>
    <property type="molecule type" value="Genomic_DNA"/>
</dbReference>
<feature type="transmembrane region" description="Helical" evidence="9">
    <location>
        <begin position="35"/>
        <end position="51"/>
    </location>
</feature>
<dbReference type="Proteomes" id="UP001501295">
    <property type="component" value="Unassembled WGS sequence"/>
</dbReference>
<feature type="transmembrane region" description="Helical" evidence="9">
    <location>
        <begin position="386"/>
        <end position="405"/>
    </location>
</feature>
<feature type="region of interest" description="Disordered" evidence="8">
    <location>
        <begin position="1"/>
        <end position="25"/>
    </location>
</feature>
<reference evidence="11" key="1">
    <citation type="journal article" date="2019" name="Int. J. Syst. Evol. Microbiol.">
        <title>The Global Catalogue of Microorganisms (GCM) 10K type strain sequencing project: providing services to taxonomists for standard genome sequencing and annotation.</title>
        <authorList>
            <consortium name="The Broad Institute Genomics Platform"/>
            <consortium name="The Broad Institute Genome Sequencing Center for Infectious Disease"/>
            <person name="Wu L."/>
            <person name="Ma J."/>
        </authorList>
    </citation>
    <scope>NUCLEOTIDE SEQUENCE [LARGE SCALE GENOMIC DNA]</scope>
    <source>
        <strain evidence="11">JCM 18956</strain>
    </source>
</reference>
<evidence type="ECO:0000256" key="5">
    <source>
        <dbReference type="ARBA" id="ARBA00022692"/>
    </source>
</evidence>
<evidence type="ECO:0000256" key="9">
    <source>
        <dbReference type="SAM" id="Phobius"/>
    </source>
</evidence>
<evidence type="ECO:0000256" key="8">
    <source>
        <dbReference type="SAM" id="MobiDB-lite"/>
    </source>
</evidence>
<keyword evidence="2" id="KW-1003">Cell membrane</keyword>
<comment type="caution">
    <text evidence="10">The sequence shown here is derived from an EMBL/GenBank/DDBJ whole genome shotgun (WGS) entry which is preliminary data.</text>
</comment>
<protein>
    <submittedName>
        <fullName evidence="10">Glycosyltransferase family 39 protein</fullName>
    </submittedName>
</protein>
<keyword evidence="5 9" id="KW-0812">Transmembrane</keyword>
<keyword evidence="11" id="KW-1185">Reference proteome</keyword>
<feature type="transmembrane region" description="Helical" evidence="9">
    <location>
        <begin position="102"/>
        <end position="122"/>
    </location>
</feature>
<evidence type="ECO:0000256" key="1">
    <source>
        <dbReference type="ARBA" id="ARBA00004651"/>
    </source>
</evidence>
<feature type="compositionally biased region" description="Low complexity" evidence="8">
    <location>
        <begin position="1"/>
        <end position="22"/>
    </location>
</feature>
<sequence length="542" mass="59363">MTAHSPVADPATAPPRTTTVRTVDADDRGRVREPAIIAVFGALVAFAWSWTPSLWFDEAATVVAATRPWPDLARMLTTVDAVHATYYSFMHVWFDLFTYTPVTLRLPSALAVGIAAGLTAVLGRMLAGRRVGLLAGLLFCVIPRVTWMGGEGRSFALATLLCVVASILFLTAWRRTTAGSPSARWWVAYTVVALLSCAVFLYVALVVVGHGVTALVLTLRRDRSVDPDEEARPSPDTGAPDTVAEAPHRWRPALRWAVAAVITAVGCIPLARLSSDQSKQISWITRPTLHAVSEVFTTQWFPGNTWFATLAWLLMAAGFVFAIVRSTRAKTTLLALALPWIFVPTLGLIAYSLVRTPLYSPRYVSFAAPGVAILMALGLSWIRPRLVIAAVVVVSIMLSVPTYLAQRQPTAKDASAWNEVAALVAKQRALEKPGSKDAVVYGPVRRHPATTSRIIQDTYPSAFTGIDDITLDQKAEDTDGLWSTQYPLEDVLDKTAAVDTVWLITSDKNDWRPRVTADLATEGFHVDEQWHFSRTNVVRYEK</sequence>
<dbReference type="PANTHER" id="PTHR33908:SF3">
    <property type="entry name" value="UNDECAPRENYL PHOSPHATE-ALPHA-4-AMINO-4-DEOXY-L-ARABINOSE ARABINOSYL TRANSFERASE"/>
    <property type="match status" value="1"/>
</dbReference>
<keyword evidence="6 9" id="KW-1133">Transmembrane helix</keyword>
<proteinExistence type="predicted"/>
<evidence type="ECO:0000256" key="6">
    <source>
        <dbReference type="ARBA" id="ARBA00022989"/>
    </source>
</evidence>
<evidence type="ECO:0000313" key="11">
    <source>
        <dbReference type="Proteomes" id="UP001501295"/>
    </source>
</evidence>
<feature type="transmembrane region" description="Helical" evidence="9">
    <location>
        <begin position="333"/>
        <end position="354"/>
    </location>
</feature>
<dbReference type="InterPro" id="IPR050297">
    <property type="entry name" value="LipidA_mod_glycosyltrf_83"/>
</dbReference>
<feature type="transmembrane region" description="Helical" evidence="9">
    <location>
        <begin position="155"/>
        <end position="173"/>
    </location>
</feature>
<feature type="transmembrane region" description="Helical" evidence="9">
    <location>
        <begin position="185"/>
        <end position="208"/>
    </location>
</feature>
<feature type="transmembrane region" description="Helical" evidence="9">
    <location>
        <begin position="307"/>
        <end position="324"/>
    </location>
</feature>
<organism evidence="10 11">
    <name type="scientific">Frondihabitans cladoniiphilus</name>
    <dbReference type="NCBI Taxonomy" id="715785"/>
    <lineage>
        <taxon>Bacteria</taxon>
        <taxon>Bacillati</taxon>
        <taxon>Actinomycetota</taxon>
        <taxon>Actinomycetes</taxon>
        <taxon>Micrococcales</taxon>
        <taxon>Microbacteriaceae</taxon>
        <taxon>Frondihabitans</taxon>
    </lineage>
</organism>
<keyword evidence="4" id="KW-0808">Transferase</keyword>
<evidence type="ECO:0000256" key="7">
    <source>
        <dbReference type="ARBA" id="ARBA00023136"/>
    </source>
</evidence>
<keyword evidence="3" id="KW-0328">Glycosyltransferase</keyword>
<dbReference type="RefSeq" id="WP_345376941.1">
    <property type="nucleotide sequence ID" value="NZ_BAABLM010000010.1"/>
</dbReference>
<keyword evidence="7 9" id="KW-0472">Membrane</keyword>
<evidence type="ECO:0000256" key="2">
    <source>
        <dbReference type="ARBA" id="ARBA00022475"/>
    </source>
</evidence>
<evidence type="ECO:0000256" key="3">
    <source>
        <dbReference type="ARBA" id="ARBA00022676"/>
    </source>
</evidence>
<accession>A0ABP8W8F4</accession>
<feature type="transmembrane region" description="Helical" evidence="9">
    <location>
        <begin position="131"/>
        <end position="149"/>
    </location>
</feature>
<gene>
    <name evidence="10" type="ORF">GCM10025780_32040</name>
</gene>
<evidence type="ECO:0000313" key="10">
    <source>
        <dbReference type="EMBL" id="GAA4683863.1"/>
    </source>
</evidence>